<dbReference type="RefSeq" id="WP_037439317.1">
    <property type="nucleotide sequence ID" value="NZ_JNFF01000033.1"/>
</dbReference>
<dbReference type="InterPro" id="IPR005625">
    <property type="entry name" value="PepSY-ass_TM"/>
</dbReference>
<feature type="transmembrane region" description="Helical" evidence="1">
    <location>
        <begin position="198"/>
        <end position="222"/>
    </location>
</feature>
<keyword evidence="3" id="KW-1185">Reference proteome</keyword>
<reference evidence="2 3" key="1">
    <citation type="journal article" date="1992" name="Int. J. Syst. Bacteriol.">
        <title>Sphingobacterium antarcticus sp. nov. a Psychrotrophic Bacterium from the Soils of Schirmacher Oasis, Antarctica.</title>
        <authorList>
            <person name="Shivaji S."/>
            <person name="Ray M.K."/>
            <person name="Rao N.S."/>
            <person name="Saiserr L."/>
            <person name="Jagannadham M.V."/>
            <person name="Kumar G.S."/>
            <person name="Reddy G."/>
            <person name="Bhargava P.M."/>
        </authorList>
    </citation>
    <scope>NUCLEOTIDE SEQUENCE [LARGE SCALE GENOMIC DNA]</scope>
    <source>
        <strain evidence="2 3">4BY</strain>
    </source>
</reference>
<dbReference type="PANTHER" id="PTHR34219">
    <property type="entry name" value="IRON-REGULATED INNER MEMBRANE PROTEIN-RELATED"/>
    <property type="match status" value="1"/>
</dbReference>
<evidence type="ECO:0000313" key="2">
    <source>
        <dbReference type="EMBL" id="KEQ30592.1"/>
    </source>
</evidence>
<dbReference type="Proteomes" id="UP000028007">
    <property type="component" value="Unassembled WGS sequence"/>
</dbReference>
<dbReference type="AlphaFoldDB" id="A0A081PIR9"/>
<keyword evidence="1" id="KW-1133">Transmembrane helix</keyword>
<protein>
    <recommendedName>
        <fullName evidence="4">PepSY domain-containing protein</fullName>
    </recommendedName>
</protein>
<dbReference type="PANTHER" id="PTHR34219:SF3">
    <property type="entry name" value="BLL7967 PROTEIN"/>
    <property type="match status" value="1"/>
</dbReference>
<comment type="caution">
    <text evidence="2">The sequence shown here is derived from an EMBL/GenBank/DDBJ whole genome shotgun (WGS) entry which is preliminary data.</text>
</comment>
<dbReference type="OrthoDB" id="111691at2"/>
<feature type="transmembrane region" description="Helical" evidence="1">
    <location>
        <begin position="20"/>
        <end position="41"/>
    </location>
</feature>
<feature type="transmembrane region" description="Helical" evidence="1">
    <location>
        <begin position="401"/>
        <end position="422"/>
    </location>
</feature>
<proteinExistence type="predicted"/>
<name>A0A081PIR9_9SPHI</name>
<dbReference type="eggNOG" id="COG3182">
    <property type="taxonomic scope" value="Bacteria"/>
</dbReference>
<sequence>MKKETTWARIRKFLTDVHLWLGLGSGIIVLVVCLTGTIYVFNTEIREAATPELFKINPNGLKIRTHEELIAVVERSSEGKVVGMRMPADQHRSWQFSVRKKEEKKGKSIETIVPVEKEIKTPRKGVKEGGSAKAKGPGKNSRPVTYYVNPYTAEVLGNSAAIKSTTVDFMGYMFSLHRWLLLDKIEEPIFEGLENRKLGSYITGIATILFTVGVLTGMAIWFPKKIKSWKQGLKIKWSGSWKRTNHDLHNTLGFYSCIFLFLMGVTGPLFSFDWYRDGLRKTLGTYQSPDAPPVKAPSSNPELAISKKLSVADYSAAASQVLNYHGDLHLSFPADSVATVVVTKYKNGFFAPAAGDKVALDQYSGEVLELSKFSEMPFNERVSGSLKALHLGDVYGTFTKLIYFLACLIATSLPVSGTLIWLNKMKKKKKKSGVNLSVQSAV</sequence>
<dbReference type="Pfam" id="PF03929">
    <property type="entry name" value="PepSY_TM"/>
    <property type="match status" value="1"/>
</dbReference>
<accession>A0A081PIR9</accession>
<organism evidence="2 3">
    <name type="scientific">Pedobacter antarcticus 4BY</name>
    <dbReference type="NCBI Taxonomy" id="1358423"/>
    <lineage>
        <taxon>Bacteria</taxon>
        <taxon>Pseudomonadati</taxon>
        <taxon>Bacteroidota</taxon>
        <taxon>Sphingobacteriia</taxon>
        <taxon>Sphingobacteriales</taxon>
        <taxon>Sphingobacteriaceae</taxon>
        <taxon>Pedobacter</taxon>
    </lineage>
</organism>
<gene>
    <name evidence="2" type="ORF">N180_05045</name>
</gene>
<evidence type="ECO:0000256" key="1">
    <source>
        <dbReference type="SAM" id="Phobius"/>
    </source>
</evidence>
<dbReference type="EMBL" id="JNFF01000033">
    <property type="protein sequence ID" value="KEQ30592.1"/>
    <property type="molecule type" value="Genomic_DNA"/>
</dbReference>
<keyword evidence="1" id="KW-0472">Membrane</keyword>
<feature type="transmembrane region" description="Helical" evidence="1">
    <location>
        <begin position="252"/>
        <end position="272"/>
    </location>
</feature>
<keyword evidence="1" id="KW-0812">Transmembrane</keyword>
<evidence type="ECO:0000313" key="3">
    <source>
        <dbReference type="Proteomes" id="UP000028007"/>
    </source>
</evidence>
<evidence type="ECO:0008006" key="4">
    <source>
        <dbReference type="Google" id="ProtNLM"/>
    </source>
</evidence>